<gene>
    <name evidence="1" type="ORF">GBK04_24210</name>
</gene>
<name>A0A7C9BHZ3_9BACT</name>
<dbReference type="EMBL" id="WHLY01000002">
    <property type="protein sequence ID" value="MPR36360.1"/>
    <property type="molecule type" value="Genomic_DNA"/>
</dbReference>
<reference evidence="1 2" key="1">
    <citation type="submission" date="2019-10" db="EMBL/GenBank/DDBJ databases">
        <title>Draft Genome Sequence of Cytophagaceae sp. SJW1-29.</title>
        <authorList>
            <person name="Choi A."/>
        </authorList>
    </citation>
    <scope>NUCLEOTIDE SEQUENCE [LARGE SCALE GENOMIC DNA]</scope>
    <source>
        <strain evidence="1 2">SJW1-29</strain>
    </source>
</reference>
<accession>A0A7C9BHZ3</accession>
<keyword evidence="2" id="KW-1185">Reference proteome</keyword>
<dbReference type="Proteomes" id="UP000479293">
    <property type="component" value="Unassembled WGS sequence"/>
</dbReference>
<sequence length="291" mass="33350">MNEKPSFVSEVMEWAQTLPVEEISLSESFSNQWALHILSKNETDLRVNLLPLVEEKKTLSSSAETEGKPTLQVTLWEDIWHTKRSIVQSRIKAQLGISERIPARLTQARRLDRPTTLDFLQENHLQDAVLSKFKYGLFLPSKHFRVLQNPPEADALLVAVGTFARPRQFVRAGHPHYSFELVRYANLLNTTVVGGLDKLLSHFTKAHQPDDVMTYADLEWSTGRSYLKLGFVPTGDTPPQRFWINPQTMERYYPHRLPDGLSEQTASERGYIPLFNAGSRKFVKVMKVPHL</sequence>
<evidence type="ECO:0000313" key="2">
    <source>
        <dbReference type="Proteomes" id="UP000479293"/>
    </source>
</evidence>
<organism evidence="1 2">
    <name type="scientific">Salmonirosea aquatica</name>
    <dbReference type="NCBI Taxonomy" id="2654236"/>
    <lineage>
        <taxon>Bacteria</taxon>
        <taxon>Pseudomonadati</taxon>
        <taxon>Bacteroidota</taxon>
        <taxon>Cytophagia</taxon>
        <taxon>Cytophagales</taxon>
        <taxon>Spirosomataceae</taxon>
        <taxon>Salmonirosea</taxon>
    </lineage>
</organism>
<proteinExistence type="predicted"/>
<evidence type="ECO:0000313" key="1">
    <source>
        <dbReference type="EMBL" id="MPR36360.1"/>
    </source>
</evidence>
<comment type="caution">
    <text evidence="1">The sequence shown here is derived from an EMBL/GenBank/DDBJ whole genome shotgun (WGS) entry which is preliminary data.</text>
</comment>
<dbReference type="AlphaFoldDB" id="A0A7C9BHZ3"/>
<protein>
    <submittedName>
        <fullName evidence="1">Uncharacterized protein</fullName>
    </submittedName>
</protein>
<dbReference type="RefSeq" id="WP_152764190.1">
    <property type="nucleotide sequence ID" value="NZ_WHLY01000002.1"/>
</dbReference>